<dbReference type="EMBL" id="JAHUTJ010038119">
    <property type="protein sequence ID" value="MED6279175.1"/>
    <property type="molecule type" value="Genomic_DNA"/>
</dbReference>
<protein>
    <submittedName>
        <fullName evidence="1">Uncharacterized protein</fullName>
    </submittedName>
</protein>
<proteinExistence type="predicted"/>
<organism evidence="1 2">
    <name type="scientific">Characodon lateralis</name>
    <dbReference type="NCBI Taxonomy" id="208331"/>
    <lineage>
        <taxon>Eukaryota</taxon>
        <taxon>Metazoa</taxon>
        <taxon>Chordata</taxon>
        <taxon>Craniata</taxon>
        <taxon>Vertebrata</taxon>
        <taxon>Euteleostomi</taxon>
        <taxon>Actinopterygii</taxon>
        <taxon>Neopterygii</taxon>
        <taxon>Teleostei</taxon>
        <taxon>Neoteleostei</taxon>
        <taxon>Acanthomorphata</taxon>
        <taxon>Ovalentaria</taxon>
        <taxon>Atherinomorphae</taxon>
        <taxon>Cyprinodontiformes</taxon>
        <taxon>Goodeidae</taxon>
        <taxon>Characodon</taxon>
    </lineage>
</organism>
<sequence>MGSRGMNTLASCFPTQIDHALFQQTLQQGGLLSQPLSGDTSLVSHSGSQLMSSTDPSVAANVVIHPLTSLAMQPSTISSPHVSIAGLPEQDVTGSQDLNQVMSNAGLVAASNSSQEITLTINNSSLSQAIAQVQAQASAAGSSAAPGNTQEITLTISGTDSLLQVH</sequence>
<evidence type="ECO:0000313" key="1">
    <source>
        <dbReference type="EMBL" id="MED6279175.1"/>
    </source>
</evidence>
<reference evidence="1 2" key="1">
    <citation type="submission" date="2021-06" db="EMBL/GenBank/DDBJ databases">
        <authorList>
            <person name="Palmer J.M."/>
        </authorList>
    </citation>
    <scope>NUCLEOTIDE SEQUENCE [LARGE SCALE GENOMIC DNA]</scope>
    <source>
        <strain evidence="1 2">CL_MEX2019</strain>
        <tissue evidence="1">Muscle</tissue>
    </source>
</reference>
<evidence type="ECO:0000313" key="2">
    <source>
        <dbReference type="Proteomes" id="UP001352852"/>
    </source>
</evidence>
<comment type="caution">
    <text evidence="1">The sequence shown here is derived from an EMBL/GenBank/DDBJ whole genome shotgun (WGS) entry which is preliminary data.</text>
</comment>
<gene>
    <name evidence="1" type="ORF">CHARACLAT_031828</name>
</gene>
<accession>A0ABU7DXK0</accession>
<name>A0ABU7DXK0_9TELE</name>
<keyword evidence="2" id="KW-1185">Reference proteome</keyword>
<dbReference type="Proteomes" id="UP001352852">
    <property type="component" value="Unassembled WGS sequence"/>
</dbReference>